<organism evidence="4 5">
    <name type="scientific">Ornithinibacillus salinisoli</name>
    <dbReference type="NCBI Taxonomy" id="1848459"/>
    <lineage>
        <taxon>Bacteria</taxon>
        <taxon>Bacillati</taxon>
        <taxon>Bacillota</taxon>
        <taxon>Bacilli</taxon>
        <taxon>Bacillales</taxon>
        <taxon>Bacillaceae</taxon>
        <taxon>Ornithinibacillus</taxon>
    </lineage>
</organism>
<feature type="binding site" evidence="1">
    <location>
        <position position="43"/>
    </location>
    <ligand>
        <name>Mg(2+)</name>
        <dbReference type="ChEBI" id="CHEBI:18420"/>
        <label>1</label>
    </ligand>
</feature>
<comment type="pathway">
    <text evidence="1">Cofactor biosynthesis; thiamine diphosphate biosynthesis; thiamine diphosphate from thiamine phosphate: step 1/1.</text>
</comment>
<dbReference type="InterPro" id="IPR010918">
    <property type="entry name" value="PurM-like_C_dom"/>
</dbReference>
<dbReference type="Proteomes" id="UP001597383">
    <property type="component" value="Unassembled WGS sequence"/>
</dbReference>
<feature type="binding site" evidence="1">
    <location>
        <position position="259"/>
    </location>
    <ligand>
        <name>substrate</name>
    </ligand>
</feature>
<feature type="binding site" evidence="1">
    <location>
        <position position="72"/>
    </location>
    <ligand>
        <name>Mg(2+)</name>
        <dbReference type="ChEBI" id="CHEBI:18420"/>
        <label>3</label>
    </ligand>
</feature>
<feature type="binding site" evidence="1">
    <location>
        <position position="72"/>
    </location>
    <ligand>
        <name>Mg(2+)</name>
        <dbReference type="ChEBI" id="CHEBI:18420"/>
        <label>4</label>
    </ligand>
</feature>
<dbReference type="SUPFAM" id="SSF55326">
    <property type="entry name" value="PurM N-terminal domain-like"/>
    <property type="match status" value="1"/>
</dbReference>
<keyword evidence="1" id="KW-0547">Nucleotide-binding</keyword>
<feature type="binding site" evidence="1">
    <location>
        <position position="27"/>
    </location>
    <ligand>
        <name>Mg(2+)</name>
        <dbReference type="ChEBI" id="CHEBI:18420"/>
        <label>4</label>
    </ligand>
</feature>
<feature type="binding site" evidence="1">
    <location>
        <position position="211"/>
    </location>
    <ligand>
        <name>ATP</name>
        <dbReference type="ChEBI" id="CHEBI:30616"/>
    </ligand>
</feature>
<dbReference type="Pfam" id="PF02769">
    <property type="entry name" value="AIRS_C"/>
    <property type="match status" value="1"/>
</dbReference>
<feature type="binding site" evidence="1">
    <location>
        <position position="319"/>
    </location>
    <ligand>
        <name>substrate</name>
    </ligand>
</feature>
<comment type="function">
    <text evidence="1">Catalyzes the ATP-dependent phosphorylation of thiamine-monophosphate (TMP) to form thiamine-pyrophosphate (TPP), the active form of vitamin B1.</text>
</comment>
<evidence type="ECO:0000259" key="3">
    <source>
        <dbReference type="Pfam" id="PF02769"/>
    </source>
</evidence>
<dbReference type="Pfam" id="PF00586">
    <property type="entry name" value="AIRS"/>
    <property type="match status" value="1"/>
</dbReference>
<dbReference type="EMBL" id="JBHUHQ010000038">
    <property type="protein sequence ID" value="MFD2046476.1"/>
    <property type="molecule type" value="Genomic_DNA"/>
</dbReference>
<feature type="binding site" evidence="1">
    <location>
        <position position="212"/>
    </location>
    <ligand>
        <name>Mg(2+)</name>
        <dbReference type="ChEBI" id="CHEBI:18420"/>
        <label>5</label>
    </ligand>
</feature>
<evidence type="ECO:0000259" key="2">
    <source>
        <dbReference type="Pfam" id="PF00586"/>
    </source>
</evidence>
<feature type="domain" description="PurM-like C-terminal" evidence="3">
    <location>
        <begin position="149"/>
        <end position="298"/>
    </location>
</feature>
<dbReference type="InterPro" id="IPR036676">
    <property type="entry name" value="PurM-like_C_sf"/>
</dbReference>
<dbReference type="PANTHER" id="PTHR30270:SF0">
    <property type="entry name" value="THIAMINE-MONOPHOSPHATE KINASE"/>
    <property type="match status" value="1"/>
</dbReference>
<feature type="binding site" evidence="1">
    <location>
        <position position="145"/>
    </location>
    <ligand>
        <name>ATP</name>
        <dbReference type="ChEBI" id="CHEBI:30616"/>
    </ligand>
</feature>
<dbReference type="HAMAP" id="MF_02128">
    <property type="entry name" value="TMP_kinase"/>
    <property type="match status" value="1"/>
</dbReference>
<dbReference type="Gene3D" id="3.30.1330.10">
    <property type="entry name" value="PurM-like, N-terminal domain"/>
    <property type="match status" value="1"/>
</dbReference>
<feature type="binding site" evidence="1">
    <location>
        <position position="120"/>
    </location>
    <ligand>
        <name>Mg(2+)</name>
        <dbReference type="ChEBI" id="CHEBI:18420"/>
        <label>1</label>
    </ligand>
</feature>
<keyword evidence="5" id="KW-1185">Reference proteome</keyword>
<feature type="binding site" evidence="1">
    <location>
        <position position="72"/>
    </location>
    <ligand>
        <name>Mg(2+)</name>
        <dbReference type="ChEBI" id="CHEBI:18420"/>
        <label>2</label>
    </ligand>
</feature>
<comment type="caution">
    <text evidence="4">The sequence shown here is derived from an EMBL/GenBank/DDBJ whole genome shotgun (WGS) entry which is preliminary data.</text>
</comment>
<dbReference type="PIRSF" id="PIRSF005303">
    <property type="entry name" value="Thiam_monoph_kin"/>
    <property type="match status" value="1"/>
</dbReference>
<keyword evidence="1" id="KW-0067">ATP-binding</keyword>
<keyword evidence="1" id="KW-0479">Metal-binding</keyword>
<gene>
    <name evidence="1 4" type="primary">thiL</name>
    <name evidence="4" type="ORF">ACFSJF_19585</name>
</gene>
<feature type="binding site" evidence="1">
    <location>
        <position position="209"/>
    </location>
    <ligand>
        <name>Mg(2+)</name>
        <dbReference type="ChEBI" id="CHEBI:18420"/>
        <label>3</label>
    </ligand>
</feature>
<name>A0ABW4W5G9_9BACI</name>
<feature type="binding site" evidence="1">
    <location>
        <position position="27"/>
    </location>
    <ligand>
        <name>Mg(2+)</name>
        <dbReference type="ChEBI" id="CHEBI:18420"/>
        <label>3</label>
    </ligand>
</feature>
<reference evidence="5" key="1">
    <citation type="journal article" date="2019" name="Int. J. Syst. Evol. Microbiol.">
        <title>The Global Catalogue of Microorganisms (GCM) 10K type strain sequencing project: providing services to taxonomists for standard genome sequencing and annotation.</title>
        <authorList>
            <consortium name="The Broad Institute Genomics Platform"/>
            <consortium name="The Broad Institute Genome Sequencing Center for Infectious Disease"/>
            <person name="Wu L."/>
            <person name="Ma J."/>
        </authorList>
    </citation>
    <scope>NUCLEOTIDE SEQUENCE [LARGE SCALE GENOMIC DNA]</scope>
    <source>
        <strain evidence="5">R28</strain>
    </source>
</reference>
<dbReference type="EC" id="2.7.4.16" evidence="1"/>
<feature type="binding site" evidence="1">
    <location>
        <position position="43"/>
    </location>
    <ligand>
        <name>Mg(2+)</name>
        <dbReference type="ChEBI" id="CHEBI:18420"/>
        <label>2</label>
    </ligand>
</feature>
<keyword evidence="1" id="KW-0784">Thiamine biosynthesis</keyword>
<keyword evidence="1 4" id="KW-0808">Transferase</keyword>
<evidence type="ECO:0000256" key="1">
    <source>
        <dbReference type="HAMAP-Rule" id="MF_02128"/>
    </source>
</evidence>
<comment type="caution">
    <text evidence="1">Lacks conserved residue(s) required for the propagation of feature annotation.</text>
</comment>
<evidence type="ECO:0000313" key="4">
    <source>
        <dbReference type="EMBL" id="MFD2046476.1"/>
    </source>
</evidence>
<feature type="binding site" evidence="1">
    <location>
        <position position="102"/>
    </location>
    <ligand>
        <name>ATP</name>
        <dbReference type="ChEBI" id="CHEBI:30616"/>
    </ligand>
</feature>
<evidence type="ECO:0000313" key="5">
    <source>
        <dbReference type="Proteomes" id="UP001597383"/>
    </source>
</evidence>
<accession>A0ABW4W5G9</accession>
<dbReference type="PANTHER" id="PTHR30270">
    <property type="entry name" value="THIAMINE-MONOPHOSPHATE KINASE"/>
    <property type="match status" value="1"/>
</dbReference>
<feature type="binding site" evidence="1">
    <location>
        <position position="50"/>
    </location>
    <ligand>
        <name>substrate</name>
    </ligand>
</feature>
<dbReference type="NCBIfam" id="TIGR01379">
    <property type="entry name" value="thiL"/>
    <property type="match status" value="1"/>
</dbReference>
<feature type="domain" description="PurM-like N-terminal" evidence="2">
    <location>
        <begin position="25"/>
        <end position="137"/>
    </location>
</feature>
<dbReference type="InterPro" id="IPR036921">
    <property type="entry name" value="PurM-like_N_sf"/>
</dbReference>
<proteinExistence type="inferred from homology"/>
<comment type="catalytic activity">
    <reaction evidence="1">
        <text>thiamine phosphate + ATP = thiamine diphosphate + ADP</text>
        <dbReference type="Rhea" id="RHEA:15913"/>
        <dbReference type="ChEBI" id="CHEBI:30616"/>
        <dbReference type="ChEBI" id="CHEBI:37575"/>
        <dbReference type="ChEBI" id="CHEBI:58937"/>
        <dbReference type="ChEBI" id="CHEBI:456216"/>
        <dbReference type="EC" id="2.7.4.16"/>
    </reaction>
</comment>
<dbReference type="RefSeq" id="WP_377558453.1">
    <property type="nucleotide sequence ID" value="NZ_JBHUHQ010000038.1"/>
</dbReference>
<dbReference type="CDD" id="cd02194">
    <property type="entry name" value="ThiL"/>
    <property type="match status" value="1"/>
</dbReference>
<comment type="similarity">
    <text evidence="1">Belongs to the thiamine-monophosphate kinase family.</text>
</comment>
<keyword evidence="1 4" id="KW-0418">Kinase</keyword>
<dbReference type="GO" id="GO:0009030">
    <property type="term" value="F:thiamine-phosphate kinase activity"/>
    <property type="evidence" value="ECO:0007669"/>
    <property type="project" value="UniProtKB-EC"/>
</dbReference>
<comment type="miscellaneous">
    <text evidence="1">Reaction mechanism of ThiL seems to utilize a direct, inline transfer of the gamma-phosphate of ATP to TMP rather than a phosphorylated enzyme intermediate.</text>
</comment>
<feature type="binding site" evidence="1">
    <location>
        <begin position="119"/>
        <end position="120"/>
    </location>
    <ligand>
        <name>ATP</name>
        <dbReference type="ChEBI" id="CHEBI:30616"/>
    </ligand>
</feature>
<sequence length="324" mass="36141">MDEFSFINSIKQHTYQQSSVVKGIGDDAAVFRQSSQDIVIAKDMFVEGVHFSRQTMEAYHIGYRALAANLSDLAAMGATPAFYLVAIAIPDNWSSLELDQIYQGMKVLGKKYKMDLIGGDTVSSSELTVSVTVIGYVGSGGARYRNSAQDGDIVFVTGTLGDSQAGFHILNNPGNYKNEAYFIKRHRMPTARIEFVKALKDCTRLSLNDISDGIASEATEIAEDSDVHIHLYEEQIPVSKLFTQFPPNLQHKWKYFGGEDFELVGTIPKNEWSIVQQAAISTNIRLSQIGYVTAASNVKDRVFLHRRNGTIERLDKKGFNHLRR</sequence>
<dbReference type="InterPro" id="IPR006283">
    <property type="entry name" value="ThiL-like"/>
</dbReference>
<protein>
    <recommendedName>
        <fullName evidence="1">Thiamine-monophosphate kinase</fullName>
        <shortName evidence="1">TMP kinase</shortName>
        <shortName evidence="1">Thiamine-phosphate kinase</shortName>
        <ecNumber evidence="1">2.7.4.16</ecNumber>
    </recommendedName>
</protein>
<dbReference type="SUPFAM" id="SSF56042">
    <property type="entry name" value="PurM C-terminal domain-like"/>
    <property type="match status" value="1"/>
</dbReference>
<dbReference type="Gene3D" id="3.90.650.10">
    <property type="entry name" value="PurM-like C-terminal domain"/>
    <property type="match status" value="1"/>
</dbReference>
<keyword evidence="1" id="KW-0460">Magnesium</keyword>
<dbReference type="InterPro" id="IPR016188">
    <property type="entry name" value="PurM-like_N"/>
</dbReference>